<dbReference type="Proteomes" id="UP000218209">
    <property type="component" value="Unassembled WGS sequence"/>
</dbReference>
<dbReference type="SMART" id="SM00184">
    <property type="entry name" value="RING"/>
    <property type="match status" value="1"/>
</dbReference>
<feature type="compositionally biased region" description="Gly residues" evidence="5">
    <location>
        <begin position="99"/>
        <end position="120"/>
    </location>
</feature>
<organism evidence="7 8">
    <name type="scientific">Porphyra umbilicalis</name>
    <name type="common">Purple laver</name>
    <name type="synonym">Red alga</name>
    <dbReference type="NCBI Taxonomy" id="2786"/>
    <lineage>
        <taxon>Eukaryota</taxon>
        <taxon>Rhodophyta</taxon>
        <taxon>Bangiophyceae</taxon>
        <taxon>Bangiales</taxon>
        <taxon>Bangiaceae</taxon>
        <taxon>Porphyra</taxon>
    </lineage>
</organism>
<evidence type="ECO:0000259" key="6">
    <source>
        <dbReference type="PROSITE" id="PS50089"/>
    </source>
</evidence>
<dbReference type="Pfam" id="PF13639">
    <property type="entry name" value="zf-RING_2"/>
    <property type="match status" value="1"/>
</dbReference>
<dbReference type="AlphaFoldDB" id="A0A1X6PB92"/>
<feature type="region of interest" description="Disordered" evidence="5">
    <location>
        <begin position="85"/>
        <end position="178"/>
    </location>
</feature>
<feature type="region of interest" description="Disordered" evidence="5">
    <location>
        <begin position="36"/>
        <end position="58"/>
    </location>
</feature>
<name>A0A1X6PB92_PORUM</name>
<dbReference type="PANTHER" id="PTHR14155:SF610">
    <property type="entry name" value="OS01G0755700 PROTEIN"/>
    <property type="match status" value="1"/>
</dbReference>
<sequence>MKIIVPFVLVLGTLVLLLVLAIILLFRKRRAAHAAHVEEQQSIAQRERRRSRRARRHGLLTRREIETIAVESTHCPNAATVVIHDDSSSEEDEEEGHAAGRGGGGKGGDGGAGGSLGGGCSSVTGSSIDDDRAEVLSGAGEGSSAAPPGGNRRELGGKAAGGGTRDCTDADHAVERDVEADVVSDIEAAKARRAKDPERSRAGDFTPGSTLTCAICLDTVEFGELKRTLPCSHEYHSTCVRAWLKKVARCPQCNNLTLVVRQRLMRRARRDAEAEERVRATVRASGAALAASGVRGADAGGGGTAARPPAPPARRRLGPPTRCST</sequence>
<keyword evidence="1" id="KW-0479">Metal-binding</keyword>
<gene>
    <name evidence="7" type="ORF">BU14_0121s0042</name>
</gene>
<evidence type="ECO:0000313" key="8">
    <source>
        <dbReference type="Proteomes" id="UP000218209"/>
    </source>
</evidence>
<feature type="region of interest" description="Disordered" evidence="5">
    <location>
        <begin position="291"/>
        <end position="325"/>
    </location>
</feature>
<protein>
    <recommendedName>
        <fullName evidence="6">RING-type domain-containing protein</fullName>
    </recommendedName>
</protein>
<dbReference type="CDD" id="cd16454">
    <property type="entry name" value="RING-H2_PA-TM-RING"/>
    <property type="match status" value="1"/>
</dbReference>
<dbReference type="EMBL" id="KV918821">
    <property type="protein sequence ID" value="OSX78114.1"/>
    <property type="molecule type" value="Genomic_DNA"/>
</dbReference>
<evidence type="ECO:0000256" key="4">
    <source>
        <dbReference type="PROSITE-ProRule" id="PRU00175"/>
    </source>
</evidence>
<evidence type="ECO:0000256" key="2">
    <source>
        <dbReference type="ARBA" id="ARBA00022771"/>
    </source>
</evidence>
<feature type="domain" description="RING-type" evidence="6">
    <location>
        <begin position="213"/>
        <end position="254"/>
    </location>
</feature>
<feature type="compositionally biased region" description="Basic and acidic residues" evidence="5">
    <location>
        <begin position="166"/>
        <end position="178"/>
    </location>
</feature>
<evidence type="ECO:0000313" key="7">
    <source>
        <dbReference type="EMBL" id="OSX78114.1"/>
    </source>
</evidence>
<dbReference type="Gene3D" id="3.30.40.10">
    <property type="entry name" value="Zinc/RING finger domain, C3HC4 (zinc finger)"/>
    <property type="match status" value="1"/>
</dbReference>
<keyword evidence="8" id="KW-1185">Reference proteome</keyword>
<dbReference type="InterPro" id="IPR013083">
    <property type="entry name" value="Znf_RING/FYVE/PHD"/>
</dbReference>
<dbReference type="GO" id="GO:0008270">
    <property type="term" value="F:zinc ion binding"/>
    <property type="evidence" value="ECO:0007669"/>
    <property type="project" value="UniProtKB-KW"/>
</dbReference>
<proteinExistence type="predicted"/>
<keyword evidence="3" id="KW-0862">Zinc</keyword>
<feature type="compositionally biased region" description="Basic residues" evidence="5">
    <location>
        <begin position="47"/>
        <end position="58"/>
    </location>
</feature>
<dbReference type="PANTHER" id="PTHR14155">
    <property type="entry name" value="RING FINGER DOMAIN-CONTAINING"/>
    <property type="match status" value="1"/>
</dbReference>
<dbReference type="OrthoDB" id="8062037at2759"/>
<dbReference type="InterPro" id="IPR053238">
    <property type="entry name" value="RING-H2_zinc_finger"/>
</dbReference>
<accession>A0A1X6PB92</accession>
<keyword evidence="2 4" id="KW-0863">Zinc-finger</keyword>
<evidence type="ECO:0000256" key="5">
    <source>
        <dbReference type="SAM" id="MobiDB-lite"/>
    </source>
</evidence>
<dbReference type="PROSITE" id="PS50089">
    <property type="entry name" value="ZF_RING_2"/>
    <property type="match status" value="1"/>
</dbReference>
<dbReference type="InterPro" id="IPR001841">
    <property type="entry name" value="Znf_RING"/>
</dbReference>
<dbReference type="SUPFAM" id="SSF57850">
    <property type="entry name" value="RING/U-box"/>
    <property type="match status" value="1"/>
</dbReference>
<evidence type="ECO:0000256" key="1">
    <source>
        <dbReference type="ARBA" id="ARBA00022723"/>
    </source>
</evidence>
<reference evidence="7 8" key="1">
    <citation type="submission" date="2017-03" db="EMBL/GenBank/DDBJ databases">
        <title>WGS assembly of Porphyra umbilicalis.</title>
        <authorList>
            <person name="Brawley S.H."/>
            <person name="Blouin N.A."/>
            <person name="Ficko-Blean E."/>
            <person name="Wheeler G.L."/>
            <person name="Lohr M."/>
            <person name="Goodson H.V."/>
            <person name="Jenkins J.W."/>
            <person name="Blaby-Haas C.E."/>
            <person name="Helliwell K.E."/>
            <person name="Chan C."/>
            <person name="Marriage T."/>
            <person name="Bhattacharya D."/>
            <person name="Klein A.S."/>
            <person name="Badis Y."/>
            <person name="Brodie J."/>
            <person name="Cao Y."/>
            <person name="Collen J."/>
            <person name="Dittami S.M."/>
            <person name="Gachon C.M."/>
            <person name="Green B.R."/>
            <person name="Karpowicz S."/>
            <person name="Kim J.W."/>
            <person name="Kudahl U."/>
            <person name="Lin S."/>
            <person name="Michel G."/>
            <person name="Mittag M."/>
            <person name="Olson B.J."/>
            <person name="Pangilinan J."/>
            <person name="Peng Y."/>
            <person name="Qiu H."/>
            <person name="Shu S."/>
            <person name="Singer J.T."/>
            <person name="Smith A.G."/>
            <person name="Sprecher B.N."/>
            <person name="Wagner V."/>
            <person name="Wang W."/>
            <person name="Wang Z.-Y."/>
            <person name="Yan J."/>
            <person name="Yarish C."/>
            <person name="Zoeuner-Riek S."/>
            <person name="Zhuang Y."/>
            <person name="Zou Y."/>
            <person name="Lindquist E.A."/>
            <person name="Grimwood J."/>
            <person name="Barry K."/>
            <person name="Rokhsar D.S."/>
            <person name="Schmutz J."/>
            <person name="Stiller J.W."/>
            <person name="Grossman A.R."/>
            <person name="Prochnik S.E."/>
        </authorList>
    </citation>
    <scope>NUCLEOTIDE SEQUENCE [LARGE SCALE GENOMIC DNA]</scope>
    <source>
        <strain evidence="7">4086291</strain>
    </source>
</reference>
<evidence type="ECO:0000256" key="3">
    <source>
        <dbReference type="ARBA" id="ARBA00022833"/>
    </source>
</evidence>